<dbReference type="InterPro" id="IPR022385">
    <property type="entry name" value="Rhs_assc_core"/>
</dbReference>
<dbReference type="EMBL" id="JBFOHK010000006">
    <property type="protein sequence ID" value="MEW9573810.1"/>
    <property type="molecule type" value="Genomic_DNA"/>
</dbReference>
<name>A0ABV3QJ16_9GAMM</name>
<keyword evidence="1" id="KW-0732">Signal</keyword>
<dbReference type="PANTHER" id="PTHR32305">
    <property type="match status" value="1"/>
</dbReference>
<dbReference type="NCBIfam" id="TIGR01643">
    <property type="entry name" value="YD_repeat_2x"/>
    <property type="match status" value="2"/>
</dbReference>
<feature type="chain" id="PRO_5045493770" evidence="1">
    <location>
        <begin position="37"/>
        <end position="676"/>
    </location>
</feature>
<dbReference type="NCBIfam" id="TIGR03696">
    <property type="entry name" value="Rhs_assc_core"/>
    <property type="match status" value="1"/>
</dbReference>
<dbReference type="Proteomes" id="UP001556220">
    <property type="component" value="Unassembled WGS sequence"/>
</dbReference>
<gene>
    <name evidence="2" type="ORF">ABQJ54_18810</name>
</gene>
<comment type="caution">
    <text evidence="2">The sequence shown here is derived from an EMBL/GenBank/DDBJ whole genome shotgun (WGS) entry which is preliminary data.</text>
</comment>
<dbReference type="InterPro" id="IPR006530">
    <property type="entry name" value="YD"/>
</dbReference>
<dbReference type="Gene3D" id="2.180.10.10">
    <property type="entry name" value="RHS repeat-associated core"/>
    <property type="match status" value="1"/>
</dbReference>
<dbReference type="PRINTS" id="PR00394">
    <property type="entry name" value="RHSPROTEIN"/>
</dbReference>
<sequence>MNKAVRGAMLERRVLAKVVAVLCACGSAGIVLPAMASTTVTTYTYDAGDHVTTVTDPRGLITVYNYDGLGQLWGVSSPDTGTTTASYDAYGRRSSLTRANNVTTTYGYDALNRLTTISAGGQTQTFAYDSCTHGVGRLCTVSDAAGSTAYSYTPEGWIAGRGFSIAGTAYSLGYGYDAMGHLATVTYPDGDQAAYSYSDGVVSGLTFTIGGTPLTAASGVTWQPMNAALASWTSGNGLANTLSYDADGRLTAINTPGVESLGFSYDTANRMAGIDNALDGTMSQDFDYDDQSRLVAAYSGSVVASYGYDADGNRITSVQGGTSNSTGYSATSNRIVSTTGTNPQTYGYDALGNITTLGGVTVYQYDAFNRMSAAGGMSYYVNPEGQRLRKSGSLGTTYFAPDASGPLLAENDSGAWIDYLWLGGRLIGREVNGQLEAIGDDQVGRPQVVTNASQVVVWSAQNWPFTQAVTVSNSAPLNLGFPGQYYDVETGLWNNGFRDYDSTLGRYVESDPLGLNGGVNTYAYVGGNPLTNIDPYGLWTLQLGFSLQYSLTIPGTSIGISGMIGIGAAFDSHGQIAPYFYVPNGPGGSIGTNGGSAGVQVEVSNADTVYDLAGPFTNIAASGGDGMGGSLDGFWGKDHTGCQNVIGGGLTLGGGVGANAFMGPTTTTLGPVGHLW</sequence>
<evidence type="ECO:0000256" key="1">
    <source>
        <dbReference type="SAM" id="SignalP"/>
    </source>
</evidence>
<dbReference type="PANTHER" id="PTHR32305:SF15">
    <property type="entry name" value="PROTEIN RHSA-RELATED"/>
    <property type="match status" value="1"/>
</dbReference>
<accession>A0ABV3QJ16</accession>
<organism evidence="2 3">
    <name type="scientific">Rhodanobacter lycopersici</name>
    <dbReference type="NCBI Taxonomy" id="3162487"/>
    <lineage>
        <taxon>Bacteria</taxon>
        <taxon>Pseudomonadati</taxon>
        <taxon>Pseudomonadota</taxon>
        <taxon>Gammaproteobacteria</taxon>
        <taxon>Lysobacterales</taxon>
        <taxon>Rhodanobacteraceae</taxon>
        <taxon>Rhodanobacter</taxon>
    </lineage>
</organism>
<protein>
    <submittedName>
        <fullName evidence="2">RHS repeat-associated core domain-containing protein</fullName>
    </submittedName>
</protein>
<dbReference type="InterPro" id="IPR031325">
    <property type="entry name" value="RHS_repeat"/>
</dbReference>
<reference evidence="2 3" key="1">
    <citation type="submission" date="2024-06" db="EMBL/GenBank/DDBJ databases">
        <authorList>
            <person name="Woo H."/>
        </authorList>
    </citation>
    <scope>NUCLEOTIDE SEQUENCE [LARGE SCALE GENOMIC DNA]</scope>
    <source>
        <strain evidence="2 3">Si-c</strain>
    </source>
</reference>
<keyword evidence="3" id="KW-1185">Reference proteome</keyword>
<dbReference type="Pfam" id="PF05593">
    <property type="entry name" value="RHS_repeat"/>
    <property type="match status" value="1"/>
</dbReference>
<evidence type="ECO:0000313" key="2">
    <source>
        <dbReference type="EMBL" id="MEW9573810.1"/>
    </source>
</evidence>
<evidence type="ECO:0000313" key="3">
    <source>
        <dbReference type="Proteomes" id="UP001556220"/>
    </source>
</evidence>
<dbReference type="InterPro" id="IPR050708">
    <property type="entry name" value="T6SS_VgrG/RHS"/>
</dbReference>
<dbReference type="RefSeq" id="WP_367855864.1">
    <property type="nucleotide sequence ID" value="NZ_JBFOHK010000006.1"/>
</dbReference>
<proteinExistence type="predicted"/>
<feature type="signal peptide" evidence="1">
    <location>
        <begin position="1"/>
        <end position="36"/>
    </location>
</feature>